<reference evidence="2 3" key="1">
    <citation type="submission" date="2020-02" db="EMBL/GenBank/DDBJ databases">
        <title>Genome sequences of Thiorhodococcus mannitoliphagus and Thiorhodococcus minor, purple sulfur photosynthetic bacteria in the gammaproteobacterial family, Chromatiaceae.</title>
        <authorList>
            <person name="Aviles F.A."/>
            <person name="Meyer T.E."/>
            <person name="Kyndt J.A."/>
        </authorList>
    </citation>
    <scope>NUCLEOTIDE SEQUENCE [LARGE SCALE GENOMIC DNA]</scope>
    <source>
        <strain evidence="2 3">DSM 11518</strain>
    </source>
</reference>
<evidence type="ECO:0000259" key="1">
    <source>
        <dbReference type="PROSITE" id="PS50112"/>
    </source>
</evidence>
<sequence>MTQQKNAAQHLGKLLETATDGIHILDEEGRLIEFGDSFARMLGYTREEIAQLSLAHWDAQIPAAPSVSLGVAECDLLCYHATLCWRGQRDACPREPCRVGPADLIALADKALYEAK</sequence>
<gene>
    <name evidence="2" type="ORF">G3446_21835</name>
</gene>
<evidence type="ECO:0000313" key="3">
    <source>
        <dbReference type="Proteomes" id="UP000483379"/>
    </source>
</evidence>
<evidence type="ECO:0000313" key="2">
    <source>
        <dbReference type="EMBL" id="NEV64483.1"/>
    </source>
</evidence>
<dbReference type="EMBL" id="JAAIJQ010000093">
    <property type="protein sequence ID" value="NEV64483.1"/>
    <property type="molecule type" value="Genomic_DNA"/>
</dbReference>
<proteinExistence type="predicted"/>
<dbReference type="Pfam" id="PF00989">
    <property type="entry name" value="PAS"/>
    <property type="match status" value="1"/>
</dbReference>
<dbReference type="GO" id="GO:0006355">
    <property type="term" value="P:regulation of DNA-templated transcription"/>
    <property type="evidence" value="ECO:0007669"/>
    <property type="project" value="InterPro"/>
</dbReference>
<feature type="domain" description="PAS" evidence="1">
    <location>
        <begin position="7"/>
        <end position="49"/>
    </location>
</feature>
<organism evidence="2 3">
    <name type="scientific">Thiorhodococcus minor</name>
    <dbReference type="NCBI Taxonomy" id="57489"/>
    <lineage>
        <taxon>Bacteria</taxon>
        <taxon>Pseudomonadati</taxon>
        <taxon>Pseudomonadota</taxon>
        <taxon>Gammaproteobacteria</taxon>
        <taxon>Chromatiales</taxon>
        <taxon>Chromatiaceae</taxon>
        <taxon>Thiorhodococcus</taxon>
    </lineage>
</organism>
<dbReference type="RefSeq" id="WP_164455286.1">
    <property type="nucleotide sequence ID" value="NZ_JAAIJQ010000093.1"/>
</dbReference>
<dbReference type="InterPro" id="IPR013767">
    <property type="entry name" value="PAS_fold"/>
</dbReference>
<dbReference type="SUPFAM" id="SSF55785">
    <property type="entry name" value="PYP-like sensor domain (PAS domain)"/>
    <property type="match status" value="1"/>
</dbReference>
<accession>A0A6M0K6C8</accession>
<dbReference type="NCBIfam" id="TIGR00229">
    <property type="entry name" value="sensory_box"/>
    <property type="match status" value="1"/>
</dbReference>
<dbReference type="AlphaFoldDB" id="A0A6M0K6C8"/>
<keyword evidence="3" id="KW-1185">Reference proteome</keyword>
<dbReference type="InterPro" id="IPR000014">
    <property type="entry name" value="PAS"/>
</dbReference>
<dbReference type="Gene3D" id="3.30.450.20">
    <property type="entry name" value="PAS domain"/>
    <property type="match status" value="1"/>
</dbReference>
<dbReference type="CDD" id="cd00130">
    <property type="entry name" value="PAS"/>
    <property type="match status" value="1"/>
</dbReference>
<comment type="caution">
    <text evidence="2">The sequence shown here is derived from an EMBL/GenBank/DDBJ whole genome shotgun (WGS) entry which is preliminary data.</text>
</comment>
<protein>
    <submittedName>
        <fullName evidence="2">PAS domain S-box protein</fullName>
    </submittedName>
</protein>
<dbReference type="SMART" id="SM00091">
    <property type="entry name" value="PAS"/>
    <property type="match status" value="1"/>
</dbReference>
<dbReference type="PROSITE" id="PS50112">
    <property type="entry name" value="PAS"/>
    <property type="match status" value="1"/>
</dbReference>
<dbReference type="InterPro" id="IPR035965">
    <property type="entry name" value="PAS-like_dom_sf"/>
</dbReference>
<dbReference type="Proteomes" id="UP000483379">
    <property type="component" value="Unassembled WGS sequence"/>
</dbReference>
<name>A0A6M0K6C8_9GAMM</name>